<evidence type="ECO:0000313" key="1">
    <source>
        <dbReference type="EMBL" id="VDI02828.1"/>
    </source>
</evidence>
<evidence type="ECO:0000313" key="2">
    <source>
        <dbReference type="Proteomes" id="UP000596742"/>
    </source>
</evidence>
<name>A0A8B6CD67_MYTGA</name>
<dbReference type="EMBL" id="UYJE01001522">
    <property type="protein sequence ID" value="VDI02828.1"/>
    <property type="molecule type" value="Genomic_DNA"/>
</dbReference>
<keyword evidence="2" id="KW-1185">Reference proteome</keyword>
<proteinExistence type="predicted"/>
<reference evidence="1" key="1">
    <citation type="submission" date="2018-11" db="EMBL/GenBank/DDBJ databases">
        <authorList>
            <person name="Alioto T."/>
            <person name="Alioto T."/>
        </authorList>
    </citation>
    <scope>NUCLEOTIDE SEQUENCE</scope>
</reference>
<dbReference type="AlphaFoldDB" id="A0A8B6CD67"/>
<comment type="caution">
    <text evidence="1">The sequence shown here is derived from an EMBL/GenBank/DDBJ whole genome shotgun (WGS) entry which is preliminary data.</text>
</comment>
<gene>
    <name evidence="1" type="ORF">MGAL_10B023144</name>
</gene>
<evidence type="ECO:0008006" key="3">
    <source>
        <dbReference type="Google" id="ProtNLM"/>
    </source>
</evidence>
<organism evidence="1 2">
    <name type="scientific">Mytilus galloprovincialis</name>
    <name type="common">Mediterranean mussel</name>
    <dbReference type="NCBI Taxonomy" id="29158"/>
    <lineage>
        <taxon>Eukaryota</taxon>
        <taxon>Metazoa</taxon>
        <taxon>Spiralia</taxon>
        <taxon>Lophotrochozoa</taxon>
        <taxon>Mollusca</taxon>
        <taxon>Bivalvia</taxon>
        <taxon>Autobranchia</taxon>
        <taxon>Pteriomorphia</taxon>
        <taxon>Mytilida</taxon>
        <taxon>Mytiloidea</taxon>
        <taxon>Mytilidae</taxon>
        <taxon>Mytilinae</taxon>
        <taxon>Mytilus</taxon>
    </lineage>
</organism>
<dbReference type="OrthoDB" id="6191532at2759"/>
<dbReference type="Proteomes" id="UP000596742">
    <property type="component" value="Unassembled WGS sequence"/>
</dbReference>
<sequence length="212" mass="24106">MKAGLAGPMNRGCLFRSQFNVLYDDTGLPSPHHEQRTASKVTRYCLCKYSAKCSVEVDQLDITLFCNIIKHVCPHKMNLALVESIKEVRNYVSHCGNYELSIQDFECRWKTLQNATLGLAGEISSTCTRMFKAEISRILNSSKDEMKEVLMKSNDNQIKILDAFVGLEPSLQTTSDSIGKHVETIKQIENRIMQRMAGNKINNVLYFDYHDS</sequence>
<accession>A0A8B6CD67</accession>
<protein>
    <recommendedName>
        <fullName evidence="3">DZIP3-like HEPN domain-containing protein</fullName>
    </recommendedName>
</protein>